<keyword evidence="13" id="KW-1185">Reference proteome</keyword>
<keyword evidence="7" id="KW-0067">ATP-binding</keyword>
<dbReference type="GO" id="GO:0016020">
    <property type="term" value="C:membrane"/>
    <property type="evidence" value="ECO:0007669"/>
    <property type="project" value="InterPro"/>
</dbReference>
<organism evidence="12 13">
    <name type="scientific">Paenibacillus anaericanus</name>
    <dbReference type="NCBI Taxonomy" id="170367"/>
    <lineage>
        <taxon>Bacteria</taxon>
        <taxon>Bacillati</taxon>
        <taxon>Bacillota</taxon>
        <taxon>Bacilli</taxon>
        <taxon>Bacillales</taxon>
        <taxon>Paenibacillaceae</taxon>
        <taxon>Paenibacillus</taxon>
    </lineage>
</organism>
<dbReference type="RefSeq" id="WP_127191331.1">
    <property type="nucleotide sequence ID" value="NZ_RZNY01000004.1"/>
</dbReference>
<feature type="transmembrane region" description="Helical" evidence="10">
    <location>
        <begin position="5"/>
        <end position="24"/>
    </location>
</feature>
<keyword evidence="3" id="KW-0597">Phosphoprotein</keyword>
<dbReference type="CDD" id="cd16917">
    <property type="entry name" value="HATPase_UhpB-NarQ-NarX-like"/>
    <property type="match status" value="1"/>
</dbReference>
<evidence type="ECO:0000256" key="1">
    <source>
        <dbReference type="ARBA" id="ARBA00000085"/>
    </source>
</evidence>
<dbReference type="InterPro" id="IPR050482">
    <property type="entry name" value="Sensor_HK_TwoCompSys"/>
</dbReference>
<comment type="caution">
    <text evidence="12">The sequence shown here is derived from an EMBL/GenBank/DDBJ whole genome shotgun (WGS) entry which is preliminary data.</text>
</comment>
<keyword evidence="10" id="KW-1133">Transmembrane helix</keyword>
<evidence type="ECO:0000256" key="8">
    <source>
        <dbReference type="ARBA" id="ARBA00023012"/>
    </source>
</evidence>
<dbReference type="PANTHER" id="PTHR24421">
    <property type="entry name" value="NITRATE/NITRITE SENSOR PROTEIN NARX-RELATED"/>
    <property type="match status" value="1"/>
</dbReference>
<dbReference type="Gene3D" id="1.20.5.1930">
    <property type="match status" value="1"/>
</dbReference>
<evidence type="ECO:0000256" key="5">
    <source>
        <dbReference type="ARBA" id="ARBA00022741"/>
    </source>
</evidence>
<name>A0A3S1EKC4_9BACL</name>
<keyword evidence="5" id="KW-0547">Nucleotide-binding</keyword>
<comment type="catalytic activity">
    <reaction evidence="1">
        <text>ATP + protein L-histidine = ADP + protein N-phospho-L-histidine.</text>
        <dbReference type="EC" id="2.7.13.3"/>
    </reaction>
</comment>
<protein>
    <recommendedName>
        <fullName evidence="2">histidine kinase</fullName>
        <ecNumber evidence="2">2.7.13.3</ecNumber>
    </recommendedName>
</protein>
<evidence type="ECO:0000256" key="9">
    <source>
        <dbReference type="SAM" id="Coils"/>
    </source>
</evidence>
<feature type="coiled-coil region" evidence="9">
    <location>
        <begin position="218"/>
        <end position="245"/>
    </location>
</feature>
<feature type="transmembrane region" description="Helical" evidence="10">
    <location>
        <begin position="80"/>
        <end position="96"/>
    </location>
</feature>
<dbReference type="GO" id="GO:0046983">
    <property type="term" value="F:protein dimerization activity"/>
    <property type="evidence" value="ECO:0007669"/>
    <property type="project" value="InterPro"/>
</dbReference>
<feature type="transmembrane region" description="Helical" evidence="10">
    <location>
        <begin position="126"/>
        <end position="144"/>
    </location>
</feature>
<dbReference type="OrthoDB" id="9781904at2"/>
<keyword evidence="4" id="KW-0808">Transferase</keyword>
<accession>A0A3S1EKC4</accession>
<dbReference type="AlphaFoldDB" id="A0A3S1EKC4"/>
<dbReference type="EMBL" id="RZNY01000004">
    <property type="protein sequence ID" value="RUT47453.1"/>
    <property type="molecule type" value="Genomic_DNA"/>
</dbReference>
<evidence type="ECO:0000256" key="4">
    <source>
        <dbReference type="ARBA" id="ARBA00022679"/>
    </source>
</evidence>
<dbReference type="Proteomes" id="UP000279446">
    <property type="component" value="Unassembled WGS sequence"/>
</dbReference>
<feature type="transmembrane region" description="Helical" evidence="10">
    <location>
        <begin position="30"/>
        <end position="49"/>
    </location>
</feature>
<feature type="transmembrane region" description="Helical" evidence="10">
    <location>
        <begin position="103"/>
        <end position="120"/>
    </location>
</feature>
<sequence>MRSFWIWFSFLAMAWFCAFVNLTLSGVELPWRIAGCAMFFAVYFISPLFRQHSVGLTIILSVASLIAIVTLWPAKDGVPNLYILLVYSIIAGEAVYRLSHPRAIVIGLILMLGALGPYYLGYPAITPMFIVLYSLLLATALIVFHKMSSKEVEVSAWNEALLSEYRKMKRRMISNEQVVRQDERAQVGRDIHDSVGHKLTALLLQLEVFRMQVDDEAAAKVQDLKELARESLEETRNAVKTLKHEEVGGLPAILNLIRKLEAENILRVNFTVKHGALSAPISNIQSIAVYRAVQESLTNIMRHSTAREADVLFEAPGGGVFRFEVSNALTESKPFREGFGLRSMRERMETAGGQVEVIPYKDRFVVRGTLSMVKKGGAEI</sequence>
<dbReference type="InterPro" id="IPR036890">
    <property type="entry name" value="HATPase_C_sf"/>
</dbReference>
<dbReference type="GO" id="GO:0005524">
    <property type="term" value="F:ATP binding"/>
    <property type="evidence" value="ECO:0007669"/>
    <property type="project" value="UniProtKB-KW"/>
</dbReference>
<proteinExistence type="predicted"/>
<evidence type="ECO:0000256" key="2">
    <source>
        <dbReference type="ARBA" id="ARBA00012438"/>
    </source>
</evidence>
<evidence type="ECO:0000313" key="13">
    <source>
        <dbReference type="Proteomes" id="UP000279446"/>
    </source>
</evidence>
<dbReference type="InterPro" id="IPR011712">
    <property type="entry name" value="Sig_transdc_His_kin_sub3_dim/P"/>
</dbReference>
<keyword evidence="6 12" id="KW-0418">Kinase</keyword>
<evidence type="ECO:0000313" key="12">
    <source>
        <dbReference type="EMBL" id="RUT47453.1"/>
    </source>
</evidence>
<evidence type="ECO:0000256" key="7">
    <source>
        <dbReference type="ARBA" id="ARBA00022840"/>
    </source>
</evidence>
<keyword evidence="8" id="KW-0902">Two-component regulatory system</keyword>
<feature type="domain" description="Signal transduction histidine kinase subgroup 3 dimerisation and phosphoacceptor" evidence="11">
    <location>
        <begin position="183"/>
        <end position="245"/>
    </location>
</feature>
<dbReference type="Pfam" id="PF07730">
    <property type="entry name" value="HisKA_3"/>
    <property type="match status" value="1"/>
</dbReference>
<dbReference type="GO" id="GO:0000155">
    <property type="term" value="F:phosphorelay sensor kinase activity"/>
    <property type="evidence" value="ECO:0007669"/>
    <property type="project" value="InterPro"/>
</dbReference>
<evidence type="ECO:0000256" key="3">
    <source>
        <dbReference type="ARBA" id="ARBA00022553"/>
    </source>
</evidence>
<keyword evidence="10" id="KW-0472">Membrane</keyword>
<feature type="transmembrane region" description="Helical" evidence="10">
    <location>
        <begin position="56"/>
        <end position="74"/>
    </location>
</feature>
<evidence type="ECO:0000256" key="10">
    <source>
        <dbReference type="SAM" id="Phobius"/>
    </source>
</evidence>
<dbReference type="PANTHER" id="PTHR24421:SF10">
    <property type="entry name" value="NITRATE_NITRITE SENSOR PROTEIN NARQ"/>
    <property type="match status" value="1"/>
</dbReference>
<dbReference type="Gene3D" id="3.30.565.10">
    <property type="entry name" value="Histidine kinase-like ATPase, C-terminal domain"/>
    <property type="match status" value="1"/>
</dbReference>
<evidence type="ECO:0000259" key="11">
    <source>
        <dbReference type="Pfam" id="PF07730"/>
    </source>
</evidence>
<gene>
    <name evidence="12" type="ORF">EJP82_07030</name>
</gene>
<keyword evidence="10" id="KW-0812">Transmembrane</keyword>
<reference evidence="12 13" key="1">
    <citation type="submission" date="2018-12" db="EMBL/GenBank/DDBJ databases">
        <authorList>
            <person name="Sun L."/>
            <person name="Chen Z."/>
        </authorList>
    </citation>
    <scope>NUCLEOTIDE SEQUENCE [LARGE SCALE GENOMIC DNA]</scope>
    <source>
        <strain evidence="12 13">DSM 15890</strain>
    </source>
</reference>
<dbReference type="EC" id="2.7.13.3" evidence="2"/>
<keyword evidence="9" id="KW-0175">Coiled coil</keyword>
<evidence type="ECO:0000256" key="6">
    <source>
        <dbReference type="ARBA" id="ARBA00022777"/>
    </source>
</evidence>